<dbReference type="AlphaFoldDB" id="C6C669"/>
<dbReference type="PROSITE" id="PS01229">
    <property type="entry name" value="COF_2"/>
    <property type="match status" value="1"/>
</dbReference>
<dbReference type="InterPro" id="IPR006379">
    <property type="entry name" value="HAD-SF_hydro_IIB"/>
</dbReference>
<accession>C6C669</accession>
<dbReference type="Proteomes" id="UP000002734">
    <property type="component" value="Chromosome"/>
</dbReference>
<dbReference type="GO" id="GO:0005829">
    <property type="term" value="C:cytosol"/>
    <property type="evidence" value="ECO:0007669"/>
    <property type="project" value="TreeGrafter"/>
</dbReference>
<dbReference type="NCBIfam" id="NF007806">
    <property type="entry name" value="PRK10513.1"/>
    <property type="match status" value="1"/>
</dbReference>
<dbReference type="STRING" id="579405.Dd703_3925"/>
<dbReference type="SFLD" id="SFLDG01140">
    <property type="entry name" value="C2.B:_Phosphomannomutase_and_P"/>
    <property type="match status" value="1"/>
</dbReference>
<reference evidence="3" key="1">
    <citation type="submission" date="2009-06" db="EMBL/GenBank/DDBJ databases">
        <title>Complete sequence of Dickeya dadantii Ech703.</title>
        <authorList>
            <consortium name="US DOE Joint Genome Institute"/>
            <person name="Lucas S."/>
            <person name="Copeland A."/>
            <person name="Lapidus A."/>
            <person name="Glavina del Rio T."/>
            <person name="Dalin E."/>
            <person name="Tice H."/>
            <person name="Bruce D."/>
            <person name="Goodwin L."/>
            <person name="Pitluck S."/>
            <person name="Chertkov O."/>
            <person name="Brettin T."/>
            <person name="Detter J.C."/>
            <person name="Han C."/>
            <person name="Larimer F."/>
            <person name="Land M."/>
            <person name="Hauser L."/>
            <person name="Kyrpides N."/>
            <person name="Mikhailova N."/>
            <person name="Balakrishnan V."/>
            <person name="Glasner J."/>
            <person name="Perna N.T."/>
        </authorList>
    </citation>
    <scope>NUCLEOTIDE SEQUENCE [LARGE SCALE GENOMIC DNA]</scope>
    <source>
        <strain evidence="3">Ech703</strain>
    </source>
</reference>
<keyword evidence="2" id="KW-0378">Hydrolase</keyword>
<dbReference type="CDD" id="cd07516">
    <property type="entry name" value="HAD_Pase"/>
    <property type="match status" value="1"/>
</dbReference>
<evidence type="ECO:0000256" key="1">
    <source>
        <dbReference type="ARBA" id="ARBA00022723"/>
    </source>
</evidence>
<keyword evidence="4" id="KW-1185">Reference proteome</keyword>
<dbReference type="InterPro" id="IPR000150">
    <property type="entry name" value="Cof"/>
</dbReference>
<dbReference type="GO" id="GO:0000287">
    <property type="term" value="F:magnesium ion binding"/>
    <property type="evidence" value="ECO:0007669"/>
    <property type="project" value="UniProtKB-ARBA"/>
</dbReference>
<evidence type="ECO:0000313" key="4">
    <source>
        <dbReference type="Proteomes" id="UP000002734"/>
    </source>
</evidence>
<dbReference type="KEGG" id="dda:Dd703_3925"/>
<evidence type="ECO:0000313" key="3">
    <source>
        <dbReference type="EMBL" id="ACS87678.1"/>
    </source>
</evidence>
<dbReference type="SFLD" id="SFLDS00003">
    <property type="entry name" value="Haloacid_Dehalogenase"/>
    <property type="match status" value="1"/>
</dbReference>
<dbReference type="NCBIfam" id="TIGR00099">
    <property type="entry name" value="Cof-subfamily"/>
    <property type="match status" value="1"/>
</dbReference>
<organism evidence="3 4">
    <name type="scientific">Musicola paradisiaca (strain Ech703)</name>
    <name type="common">Dickeya paradisiaca</name>
    <name type="synonym">Dickeya dadantii</name>
    <dbReference type="NCBI Taxonomy" id="579405"/>
    <lineage>
        <taxon>Bacteria</taxon>
        <taxon>Pseudomonadati</taxon>
        <taxon>Pseudomonadota</taxon>
        <taxon>Gammaproteobacteria</taxon>
        <taxon>Enterobacterales</taxon>
        <taxon>Pectobacteriaceae</taxon>
        <taxon>Musicola</taxon>
    </lineage>
</organism>
<dbReference type="HOGENOM" id="CLU_044146_0_1_6"/>
<dbReference type="Pfam" id="PF08282">
    <property type="entry name" value="Hydrolase_3"/>
    <property type="match status" value="1"/>
</dbReference>
<dbReference type="SFLD" id="SFLDG01144">
    <property type="entry name" value="C2.B.4:_PGP_Like"/>
    <property type="match status" value="1"/>
</dbReference>
<dbReference type="SUPFAM" id="SSF56784">
    <property type="entry name" value="HAD-like"/>
    <property type="match status" value="1"/>
</dbReference>
<protein>
    <submittedName>
        <fullName evidence="3">Cof-like hydrolase</fullName>
    </submittedName>
</protein>
<keyword evidence="1" id="KW-0479">Metal-binding</keyword>
<sequence length="272" mass="30425">MAIKLIAIDMDGTLLTPQNQISPAVKHAITAAREKGVYVALATGRPFIGVKRYLSELALRQDGHYCITNNGALVQRTLNGDCIAQTTLNFNDYLYFEAMSRELNVHFHALDFDYVYTANKDISAYTVYESHLTGMSLKYRAVEEMNPGLRFPKVMMIDEPERLDAAIARIPQQAFERYTIMKSAAYYLEILDKRVNKGEGVKMLAEHLNLNRDEVMTLGDQENDLAMIEYAGLGVAMGNAIESVKAASQFVTRSNSEDGVAYAIEKFVLNAE</sequence>
<dbReference type="Gene3D" id="3.40.50.1000">
    <property type="entry name" value="HAD superfamily/HAD-like"/>
    <property type="match status" value="1"/>
</dbReference>
<proteinExistence type="predicted"/>
<dbReference type="InterPro" id="IPR036412">
    <property type="entry name" value="HAD-like_sf"/>
</dbReference>
<dbReference type="Gene3D" id="3.30.1240.10">
    <property type="match status" value="1"/>
</dbReference>
<dbReference type="eggNOG" id="COG0561">
    <property type="taxonomic scope" value="Bacteria"/>
</dbReference>
<gene>
    <name evidence="3" type="ordered locus">Dd703_3925</name>
</gene>
<dbReference type="PANTHER" id="PTHR10000:SF8">
    <property type="entry name" value="HAD SUPERFAMILY HYDROLASE-LIKE, TYPE 3"/>
    <property type="match status" value="1"/>
</dbReference>
<dbReference type="GO" id="GO:0016791">
    <property type="term" value="F:phosphatase activity"/>
    <property type="evidence" value="ECO:0007669"/>
    <property type="project" value="UniProtKB-ARBA"/>
</dbReference>
<dbReference type="RefSeq" id="WP_015855570.1">
    <property type="nucleotide sequence ID" value="NC_012880.1"/>
</dbReference>
<dbReference type="PROSITE" id="PS01228">
    <property type="entry name" value="COF_1"/>
    <property type="match status" value="1"/>
</dbReference>
<dbReference type="EMBL" id="CP001654">
    <property type="protein sequence ID" value="ACS87678.1"/>
    <property type="molecule type" value="Genomic_DNA"/>
</dbReference>
<dbReference type="PANTHER" id="PTHR10000">
    <property type="entry name" value="PHOSPHOSERINE PHOSPHATASE"/>
    <property type="match status" value="1"/>
</dbReference>
<name>C6C669_MUSP7</name>
<dbReference type="InterPro" id="IPR023214">
    <property type="entry name" value="HAD_sf"/>
</dbReference>
<evidence type="ECO:0000256" key="2">
    <source>
        <dbReference type="ARBA" id="ARBA00022801"/>
    </source>
</evidence>
<dbReference type="NCBIfam" id="TIGR01484">
    <property type="entry name" value="HAD-SF-IIB"/>
    <property type="match status" value="1"/>
</dbReference>